<protein>
    <submittedName>
        <fullName evidence="2">Uncharacterized protein</fullName>
    </submittedName>
</protein>
<dbReference type="EMBL" id="KZ851909">
    <property type="protein sequence ID" value="RDH21887.1"/>
    <property type="molecule type" value="Genomic_DNA"/>
</dbReference>
<evidence type="ECO:0000313" key="3">
    <source>
        <dbReference type="Proteomes" id="UP000253845"/>
    </source>
</evidence>
<dbReference type="AlphaFoldDB" id="A0A370C1V0"/>
<name>A0A370C1V0_ASPNG</name>
<feature type="compositionally biased region" description="Basic and acidic residues" evidence="1">
    <location>
        <begin position="52"/>
        <end position="69"/>
    </location>
</feature>
<evidence type="ECO:0000256" key="1">
    <source>
        <dbReference type="SAM" id="MobiDB-lite"/>
    </source>
</evidence>
<dbReference type="VEuPathDB" id="FungiDB:M747DRAFT_16222"/>
<organism evidence="2 3">
    <name type="scientific">Aspergillus niger ATCC 13496</name>
    <dbReference type="NCBI Taxonomy" id="1353008"/>
    <lineage>
        <taxon>Eukaryota</taxon>
        <taxon>Fungi</taxon>
        <taxon>Dikarya</taxon>
        <taxon>Ascomycota</taxon>
        <taxon>Pezizomycotina</taxon>
        <taxon>Eurotiomycetes</taxon>
        <taxon>Eurotiomycetidae</taxon>
        <taxon>Eurotiales</taxon>
        <taxon>Aspergillaceae</taxon>
        <taxon>Aspergillus</taxon>
        <taxon>Aspergillus subgen. Circumdati</taxon>
    </lineage>
</organism>
<sequence>MFAFWAGSTSFLHAPTSCRSRRRRDADADKGNAVGGKGKLKSWRRTQASKPADGKEKDGPGDCMRTKVEKELKRRSKLVALPCSR</sequence>
<feature type="region of interest" description="Disordered" evidence="1">
    <location>
        <begin position="15"/>
        <end position="69"/>
    </location>
</feature>
<reference evidence="2 3" key="1">
    <citation type="submission" date="2018-07" db="EMBL/GenBank/DDBJ databases">
        <title>Section-level genome sequencing of Aspergillus section Nigri to investigate inter- and intra-species variation.</title>
        <authorList>
            <consortium name="DOE Joint Genome Institute"/>
            <person name="Vesth T.C."/>
            <person name="Nybo J.L."/>
            <person name="Theobald S."/>
            <person name="Frisvad J.C."/>
            <person name="Larsen T.O."/>
            <person name="Nielsen K.F."/>
            <person name="Hoof J.B."/>
            <person name="Brandl J."/>
            <person name="Salamov A."/>
            <person name="Riley R."/>
            <person name="Gladden J.M."/>
            <person name="Phatale P."/>
            <person name="Nielsen M.T."/>
            <person name="Lyhne E.K."/>
            <person name="Kogle M.E."/>
            <person name="Strasser K."/>
            <person name="McDonnell E."/>
            <person name="Barry K."/>
            <person name="Clum A."/>
            <person name="Chen C."/>
            <person name="Nolan M."/>
            <person name="Sandor L."/>
            <person name="Kuo A."/>
            <person name="Lipzen A."/>
            <person name="Hainaut M."/>
            <person name="Drula E."/>
            <person name="Tsang A."/>
            <person name="Magnuson J.K."/>
            <person name="Henrissat B."/>
            <person name="Wiebenga A."/>
            <person name="Simmons B.A."/>
            <person name="Makela M.R."/>
            <person name="De vries R.P."/>
            <person name="Grigoriev I.V."/>
            <person name="Mortensen U.H."/>
            <person name="Baker S.E."/>
            <person name="Andersen M.R."/>
        </authorList>
    </citation>
    <scope>NUCLEOTIDE SEQUENCE [LARGE SCALE GENOMIC DNA]</scope>
    <source>
        <strain evidence="2 3">ATCC 13496</strain>
    </source>
</reference>
<proteinExistence type="predicted"/>
<dbReference type="Proteomes" id="UP000253845">
    <property type="component" value="Unassembled WGS sequence"/>
</dbReference>
<evidence type="ECO:0000313" key="2">
    <source>
        <dbReference type="EMBL" id="RDH21887.1"/>
    </source>
</evidence>
<gene>
    <name evidence="2" type="ORF">M747DRAFT_16222</name>
</gene>
<accession>A0A370C1V0</accession>